<evidence type="ECO:0000313" key="2">
    <source>
        <dbReference type="EMBL" id="AAT92569.1"/>
    </source>
</evidence>
<name>Q693M5_9MUSC</name>
<feature type="non-terminal residue" evidence="2">
    <location>
        <position position="1"/>
    </location>
</feature>
<feature type="compositionally biased region" description="Polar residues" evidence="1">
    <location>
        <begin position="42"/>
        <end position="60"/>
    </location>
</feature>
<feature type="compositionally biased region" description="Polar residues" evidence="1">
    <location>
        <begin position="109"/>
        <end position="120"/>
    </location>
</feature>
<sequence length="174" mass="19061">NPMMPPQMIPTQIPSSHYAGYHRYAPYHIPPRSAPMPIPAPTSNNNGPQSYPNMLMNNGIPQGYSPLTIPKPNTPPHDIQSSSSPHSTLSLSPVGSDHDSSKFDRSLSPLKQINTSTQQNGDGGLLMTTTTTTTNSGQHHQHQHHHSNQMLNGQTCLPSVDIKPKLFKPYKTEV</sequence>
<reference evidence="2" key="1">
    <citation type="journal article" date="2004" name="Development">
        <title>Differential cytoplasmic mRNA localisation adjusts pair-rule transcription factor activity to cytoarchitecture in dipteran evolution.</title>
        <authorList>
            <person name="Bullock S.L."/>
            <person name="Stauber M."/>
            <person name="Prell A."/>
            <person name="Hughes J.R."/>
            <person name="Ish-Horowicz D."/>
            <person name="Schmidt-Ott U."/>
        </authorList>
    </citation>
    <scope>NUCLEOTIDE SEQUENCE</scope>
</reference>
<dbReference type="AlphaFoldDB" id="Q693M5"/>
<proteinExistence type="evidence at transcript level"/>
<accession>Q693M5</accession>
<feature type="compositionally biased region" description="Basic and acidic residues" evidence="1">
    <location>
        <begin position="96"/>
        <end position="105"/>
    </location>
</feature>
<evidence type="ECO:0000256" key="1">
    <source>
        <dbReference type="SAM" id="MobiDB-lite"/>
    </source>
</evidence>
<protein>
    <submittedName>
        <fullName evidence="2">Even-skipped</fullName>
    </submittedName>
</protein>
<feature type="compositionally biased region" description="Low complexity" evidence="1">
    <location>
        <begin position="81"/>
        <end position="93"/>
    </location>
</feature>
<feature type="region of interest" description="Disordered" evidence="1">
    <location>
        <begin position="35"/>
        <end position="148"/>
    </location>
</feature>
<dbReference type="EMBL" id="AY645033">
    <property type="protein sequence ID" value="AAT92569.1"/>
    <property type="molecule type" value="mRNA"/>
</dbReference>
<organism evidence="2">
    <name type="scientific">Empis livida</name>
    <dbReference type="NCBI Taxonomy" id="178772"/>
    <lineage>
        <taxon>Eukaryota</taxon>
        <taxon>Metazoa</taxon>
        <taxon>Ecdysozoa</taxon>
        <taxon>Arthropoda</taxon>
        <taxon>Hexapoda</taxon>
        <taxon>Insecta</taxon>
        <taxon>Pterygota</taxon>
        <taxon>Neoptera</taxon>
        <taxon>Endopterygota</taxon>
        <taxon>Diptera</taxon>
        <taxon>Brachycera</taxon>
        <taxon>Muscomorpha</taxon>
        <taxon>Empidoidea</taxon>
        <taxon>Empididae</taxon>
        <taxon>Empidinae</taxon>
        <taxon>Empis</taxon>
    </lineage>
</organism>
<feature type="compositionally biased region" description="Low complexity" evidence="1">
    <location>
        <begin position="128"/>
        <end position="138"/>
    </location>
</feature>